<dbReference type="AlphaFoldDB" id="A0A1Z4JS47"/>
<proteinExistence type="predicted"/>
<gene>
    <name evidence="1" type="ORF">NIES2135_63700</name>
</gene>
<keyword evidence="2" id="KW-1185">Reference proteome</keyword>
<geneLocation type="plasmid" evidence="1">
    <name>plasmid1</name>
</geneLocation>
<keyword evidence="1" id="KW-0614">Plasmid</keyword>
<organism evidence="1 2">
    <name type="scientific">Leptolyngbya boryana NIES-2135</name>
    <dbReference type="NCBI Taxonomy" id="1973484"/>
    <lineage>
        <taxon>Bacteria</taxon>
        <taxon>Bacillati</taxon>
        <taxon>Cyanobacteriota</taxon>
        <taxon>Cyanophyceae</taxon>
        <taxon>Leptolyngbyales</taxon>
        <taxon>Leptolyngbyaceae</taxon>
        <taxon>Leptolyngbya group</taxon>
        <taxon>Leptolyngbya</taxon>
    </lineage>
</organism>
<reference evidence="1 2" key="1">
    <citation type="submission" date="2017-06" db="EMBL/GenBank/DDBJ databases">
        <title>Genome sequencing of cyanobaciteial culture collection at National Institute for Environmental Studies (NIES).</title>
        <authorList>
            <person name="Hirose Y."/>
            <person name="Shimura Y."/>
            <person name="Fujisawa T."/>
            <person name="Nakamura Y."/>
            <person name="Kawachi M."/>
        </authorList>
    </citation>
    <scope>NUCLEOTIDE SEQUENCE [LARGE SCALE GENOMIC DNA]</scope>
    <source>
        <strain evidence="1 2">NIES-2135</strain>
        <plasmid evidence="2">Plasmid Plasmid1 dna</plasmid>
    </source>
</reference>
<name>A0A1Z4JS47_LEPBY</name>
<sequence length="65" mass="7322">MQDPQNKRIDQATKDLIDKLLLERLSLAGIARVVGVSELWLQRYVNAKYAAVPRQVSVSAKKRGD</sequence>
<dbReference type="Proteomes" id="UP000217895">
    <property type="component" value="Plasmid Plasmid1 dna"/>
</dbReference>
<evidence type="ECO:0008006" key="3">
    <source>
        <dbReference type="Google" id="ProtNLM"/>
    </source>
</evidence>
<evidence type="ECO:0000313" key="1">
    <source>
        <dbReference type="EMBL" id="BAY59493.1"/>
    </source>
</evidence>
<dbReference type="EMBL" id="AP018204">
    <property type="protein sequence ID" value="BAY59493.1"/>
    <property type="molecule type" value="Genomic_DNA"/>
</dbReference>
<evidence type="ECO:0000313" key="2">
    <source>
        <dbReference type="Proteomes" id="UP000217895"/>
    </source>
</evidence>
<accession>A0A1Z4JS47</accession>
<protein>
    <recommendedName>
        <fullName evidence="3">Transposase</fullName>
    </recommendedName>
</protein>